<dbReference type="PROSITE" id="PS00059">
    <property type="entry name" value="ADH_ZINC"/>
    <property type="match status" value="1"/>
</dbReference>
<evidence type="ECO:0000256" key="4">
    <source>
        <dbReference type="ARBA" id="ARBA00023002"/>
    </source>
</evidence>
<dbReference type="InterPro" id="IPR011032">
    <property type="entry name" value="GroES-like_sf"/>
</dbReference>
<gene>
    <name evidence="6" type="ORF">R9X50_00706200</name>
</gene>
<dbReference type="GO" id="GO:0008270">
    <property type="term" value="F:zinc ion binding"/>
    <property type="evidence" value="ECO:0007669"/>
    <property type="project" value="InterPro"/>
</dbReference>
<dbReference type="Proteomes" id="UP001303373">
    <property type="component" value="Chromosome 12"/>
</dbReference>
<dbReference type="CDD" id="cd08283">
    <property type="entry name" value="FDH_like_1"/>
    <property type="match status" value="1"/>
</dbReference>
<dbReference type="PANTHER" id="PTHR42813">
    <property type="entry name" value="ZINC-TYPE ALCOHOL DEHYDROGENASE-LIKE"/>
    <property type="match status" value="1"/>
</dbReference>
<evidence type="ECO:0000256" key="3">
    <source>
        <dbReference type="ARBA" id="ARBA00022833"/>
    </source>
</evidence>
<evidence type="ECO:0000313" key="7">
    <source>
        <dbReference type="Proteomes" id="UP001303373"/>
    </source>
</evidence>
<evidence type="ECO:0000256" key="2">
    <source>
        <dbReference type="ARBA" id="ARBA00022723"/>
    </source>
</evidence>
<dbReference type="InterPro" id="IPR036291">
    <property type="entry name" value="NAD(P)-bd_dom_sf"/>
</dbReference>
<accession>A0AAQ3M9K3</accession>
<reference evidence="6 7" key="1">
    <citation type="submission" date="2023-11" db="EMBL/GenBank/DDBJ databases">
        <title>An acidophilic fungus is an integral part of prey digestion in a carnivorous sundew plant.</title>
        <authorList>
            <person name="Tsai I.J."/>
        </authorList>
    </citation>
    <scope>NUCLEOTIDE SEQUENCE [LARGE SCALE GENOMIC DNA]</scope>
    <source>
        <strain evidence="6">169a</strain>
    </source>
</reference>
<dbReference type="SUPFAM" id="SSF50129">
    <property type="entry name" value="GroES-like"/>
    <property type="match status" value="1"/>
</dbReference>
<dbReference type="GO" id="GO:0016491">
    <property type="term" value="F:oxidoreductase activity"/>
    <property type="evidence" value="ECO:0007669"/>
    <property type="project" value="UniProtKB-KW"/>
</dbReference>
<sequence length="449" mass="49135">MALSQAAYKVEQVIGHDDNAVIEQNVSNPGNNPKYGDSNEKMKALAWMGKNDVQMIETAKPKLINDDDVILQITGSTVCGSDLHLLHGVVIQVQKGDILGHEFCGIVDQVGPSVTNVKPGDRVVASFQIACGNCLYCNKKLSSQCEKTNSNAIERGMYGGHTAGMFGYSHLAGGFAGGQAEYTRVPFGNVNLLKLPDTVPDEKGLYLSDVVATAWHCVVDTGVKKGDVVAIWGAGPIGQMAAEFSFMNGASRVIMIDSNWRLDYVKQKIAKVEIIDFTKIPKGNVVTKLKEMEHEGPDVALECVSGEYAKGWAHKVEIALGLETDTSEILNEMIESVKAFGRVGVTGIYVGYTNHFNIGSIMERGIRFIGNGQAPVHLYWEKLCAMIEKGEIDPLQMVSHRIKLEDIAKVYHKFDKKEDNMQKVFVQTKFSAPACEGSPALTTYYDDLF</sequence>
<proteinExistence type="predicted"/>
<dbReference type="Pfam" id="PF08240">
    <property type="entry name" value="ADH_N"/>
    <property type="match status" value="1"/>
</dbReference>
<dbReference type="Gene3D" id="3.40.50.720">
    <property type="entry name" value="NAD(P)-binding Rossmann-like Domain"/>
    <property type="match status" value="1"/>
</dbReference>
<dbReference type="SUPFAM" id="SSF51735">
    <property type="entry name" value="NAD(P)-binding Rossmann-fold domains"/>
    <property type="match status" value="1"/>
</dbReference>
<organism evidence="6 7">
    <name type="scientific">Acrodontium crateriforme</name>
    <dbReference type="NCBI Taxonomy" id="150365"/>
    <lineage>
        <taxon>Eukaryota</taxon>
        <taxon>Fungi</taxon>
        <taxon>Dikarya</taxon>
        <taxon>Ascomycota</taxon>
        <taxon>Pezizomycotina</taxon>
        <taxon>Dothideomycetes</taxon>
        <taxon>Dothideomycetidae</taxon>
        <taxon>Mycosphaerellales</taxon>
        <taxon>Teratosphaeriaceae</taxon>
        <taxon>Acrodontium</taxon>
    </lineage>
</organism>
<feature type="domain" description="Alcohol dehydrogenase-like N-terminal" evidence="5">
    <location>
        <begin position="66"/>
        <end position="196"/>
    </location>
</feature>
<keyword evidence="4" id="KW-0560">Oxidoreductase</keyword>
<name>A0AAQ3M9K3_9PEZI</name>
<keyword evidence="2" id="KW-0479">Metal-binding</keyword>
<evidence type="ECO:0000259" key="5">
    <source>
        <dbReference type="Pfam" id="PF08240"/>
    </source>
</evidence>
<evidence type="ECO:0000256" key="1">
    <source>
        <dbReference type="ARBA" id="ARBA00001947"/>
    </source>
</evidence>
<dbReference type="InterPro" id="IPR002328">
    <property type="entry name" value="ADH_Zn_CS"/>
</dbReference>
<keyword evidence="7" id="KW-1185">Reference proteome</keyword>
<dbReference type="Gene3D" id="3.90.180.10">
    <property type="entry name" value="Medium-chain alcohol dehydrogenases, catalytic domain"/>
    <property type="match status" value="1"/>
</dbReference>
<dbReference type="EMBL" id="CP138591">
    <property type="protein sequence ID" value="WPH04174.1"/>
    <property type="molecule type" value="Genomic_DNA"/>
</dbReference>
<evidence type="ECO:0000313" key="6">
    <source>
        <dbReference type="EMBL" id="WPH04174.1"/>
    </source>
</evidence>
<dbReference type="AlphaFoldDB" id="A0AAQ3M9K3"/>
<comment type="cofactor">
    <cofactor evidence="1">
        <name>Zn(2+)</name>
        <dbReference type="ChEBI" id="CHEBI:29105"/>
    </cofactor>
</comment>
<keyword evidence="3" id="KW-0862">Zinc</keyword>
<protein>
    <submittedName>
        <fullName evidence="6">GroES-like protein</fullName>
    </submittedName>
</protein>
<dbReference type="InterPro" id="IPR013154">
    <property type="entry name" value="ADH-like_N"/>
</dbReference>
<dbReference type="PANTHER" id="PTHR42813:SF1">
    <property type="entry name" value="DEHYDROGENASE, PUTATIVE (AFU_ORTHOLOGUE AFUA_5G03930)-RELATED"/>
    <property type="match status" value="1"/>
</dbReference>